<protein>
    <submittedName>
        <fullName evidence="2">Plasmid stabilisation system protein</fullName>
    </submittedName>
</protein>
<dbReference type="SUPFAM" id="SSF143011">
    <property type="entry name" value="RelE-like"/>
    <property type="match status" value="1"/>
</dbReference>
<dbReference type="Gene3D" id="3.30.2310.20">
    <property type="entry name" value="RelE-like"/>
    <property type="match status" value="1"/>
</dbReference>
<dbReference type="InterPro" id="IPR035093">
    <property type="entry name" value="RelE/ParE_toxin_dom_sf"/>
</dbReference>
<organism evidence="2">
    <name type="scientific">Clostridium butyricum</name>
    <dbReference type="NCBI Taxonomy" id="1492"/>
    <lineage>
        <taxon>Bacteria</taxon>
        <taxon>Bacillati</taxon>
        <taxon>Bacillota</taxon>
        <taxon>Clostridia</taxon>
        <taxon>Eubacteriales</taxon>
        <taxon>Clostridiaceae</taxon>
        <taxon>Clostridium</taxon>
    </lineage>
</organism>
<sequence>MVNKYTVKMLPKAYRDIDNIYGYISRQIKEDAAARRLVDKFESEVLGLSMLPYRGAERKVGAYAKKGYRQLFVDNFTVIYRINEEHKEVIIVTVRYSPSKF</sequence>
<dbReference type="InterPro" id="IPR007712">
    <property type="entry name" value="RelE/ParE_toxin"/>
</dbReference>
<dbReference type="AlphaFoldDB" id="A0A6N3H697"/>
<accession>A0A6N3H697</accession>
<dbReference type="Pfam" id="PF05016">
    <property type="entry name" value="ParE_toxin"/>
    <property type="match status" value="1"/>
</dbReference>
<gene>
    <name evidence="2" type="ORF">CBLFYP62_03523</name>
</gene>
<dbReference type="EMBL" id="CACRTU010000047">
    <property type="protein sequence ID" value="VYU71660.1"/>
    <property type="molecule type" value="Genomic_DNA"/>
</dbReference>
<keyword evidence="1" id="KW-1277">Toxin-antitoxin system</keyword>
<proteinExistence type="predicted"/>
<reference evidence="2" key="1">
    <citation type="submission" date="2019-11" db="EMBL/GenBank/DDBJ databases">
        <authorList>
            <person name="Feng L."/>
        </authorList>
    </citation>
    <scope>NUCLEOTIDE SEQUENCE</scope>
    <source>
        <strain evidence="2">CButyricumLFYP62</strain>
    </source>
</reference>
<dbReference type="RefSeq" id="WP_002581199.1">
    <property type="nucleotide sequence ID" value="NZ_CACRTU010000047.1"/>
</dbReference>
<dbReference type="NCBIfam" id="TIGR02385">
    <property type="entry name" value="RelE_StbE"/>
    <property type="match status" value="1"/>
</dbReference>
<evidence type="ECO:0000313" key="2">
    <source>
        <dbReference type="EMBL" id="VYU71660.1"/>
    </source>
</evidence>
<name>A0A6N3H697_CLOBU</name>
<evidence type="ECO:0000256" key="1">
    <source>
        <dbReference type="ARBA" id="ARBA00022649"/>
    </source>
</evidence>